<evidence type="ECO:0000256" key="12">
    <source>
        <dbReference type="ARBA" id="ARBA00023242"/>
    </source>
</evidence>
<dbReference type="InterPro" id="IPR013083">
    <property type="entry name" value="Znf_RING/FYVE/PHD"/>
</dbReference>
<dbReference type="AlphaFoldDB" id="A0AAD9Q0U0"/>
<evidence type="ECO:0000256" key="4">
    <source>
        <dbReference type="ARBA" id="ARBA00004906"/>
    </source>
</evidence>
<evidence type="ECO:0000259" key="17">
    <source>
        <dbReference type="PROSITE" id="PS51698"/>
    </source>
</evidence>
<keyword evidence="8" id="KW-0597">Phosphoprotein</keyword>
<dbReference type="Proteomes" id="UP001249851">
    <property type="component" value="Unassembled WGS sequence"/>
</dbReference>
<evidence type="ECO:0000256" key="8">
    <source>
        <dbReference type="ARBA" id="ARBA00022553"/>
    </source>
</evidence>
<dbReference type="FunFam" id="3.30.40.10:FF:000060">
    <property type="entry name" value="ubiquitin conjugation factor E4 B"/>
    <property type="match status" value="1"/>
</dbReference>
<keyword evidence="12" id="KW-0539">Nucleus</keyword>
<evidence type="ECO:0000256" key="6">
    <source>
        <dbReference type="ARBA" id="ARBA00012483"/>
    </source>
</evidence>
<evidence type="ECO:0000256" key="10">
    <source>
        <dbReference type="ARBA" id="ARBA00022786"/>
    </source>
</evidence>
<dbReference type="GO" id="GO:0005737">
    <property type="term" value="C:cytoplasm"/>
    <property type="evidence" value="ECO:0007669"/>
    <property type="project" value="UniProtKB-SubCell"/>
</dbReference>
<dbReference type="InterPro" id="IPR045132">
    <property type="entry name" value="UBE4"/>
</dbReference>
<reference evidence="18" key="2">
    <citation type="journal article" date="2023" name="Science">
        <title>Genomic signatures of disease resistance in endangered staghorn corals.</title>
        <authorList>
            <person name="Vollmer S.V."/>
            <person name="Selwyn J.D."/>
            <person name="Despard B.A."/>
            <person name="Roesel C.L."/>
        </authorList>
    </citation>
    <scope>NUCLEOTIDE SEQUENCE</scope>
    <source>
        <strain evidence="18">K2</strain>
    </source>
</reference>
<dbReference type="GO" id="GO:0005634">
    <property type="term" value="C:nucleus"/>
    <property type="evidence" value="ECO:0007669"/>
    <property type="project" value="UniProtKB-SubCell"/>
</dbReference>
<feature type="domain" description="U-box" evidence="17">
    <location>
        <begin position="31"/>
        <end position="105"/>
    </location>
</feature>
<keyword evidence="11" id="KW-0007">Acetylation</keyword>
<evidence type="ECO:0000256" key="9">
    <source>
        <dbReference type="ARBA" id="ARBA00022679"/>
    </source>
</evidence>
<comment type="pathway">
    <text evidence="4">Protein modification; protein ubiquitination.</text>
</comment>
<evidence type="ECO:0000313" key="19">
    <source>
        <dbReference type="Proteomes" id="UP001249851"/>
    </source>
</evidence>
<dbReference type="EC" id="2.3.2.27" evidence="6"/>
<reference evidence="18" key="1">
    <citation type="journal article" date="2023" name="G3 (Bethesda)">
        <title>Whole genome assembly and annotation of the endangered Caribbean coral Acropora cervicornis.</title>
        <authorList>
            <person name="Selwyn J.D."/>
            <person name="Vollmer S.V."/>
        </authorList>
    </citation>
    <scope>NUCLEOTIDE SEQUENCE</scope>
    <source>
        <strain evidence="18">K2</strain>
    </source>
</reference>
<sequence length="120" mass="14064">MQAEIHLFKEFAAKVERKVKENASMEEDFDDAPDEFKDPLMMTLMQEPVILPTSGKIMDRPVIMRHLLNSDTDPFNRQVLTIEMLQPATELKQQIDEWLKSRRNKPQLEHINSKKSSARQ</sequence>
<evidence type="ECO:0000256" key="11">
    <source>
        <dbReference type="ARBA" id="ARBA00022990"/>
    </source>
</evidence>
<evidence type="ECO:0000256" key="1">
    <source>
        <dbReference type="ARBA" id="ARBA00000900"/>
    </source>
</evidence>
<accession>A0AAD9Q0U0</accession>
<proteinExistence type="inferred from homology"/>
<evidence type="ECO:0000256" key="5">
    <source>
        <dbReference type="ARBA" id="ARBA00007434"/>
    </source>
</evidence>
<dbReference type="GO" id="GO:0034450">
    <property type="term" value="F:ubiquitin-ubiquitin ligase activity"/>
    <property type="evidence" value="ECO:0007669"/>
    <property type="project" value="InterPro"/>
</dbReference>
<dbReference type="PROSITE" id="PS51698">
    <property type="entry name" value="U_BOX"/>
    <property type="match status" value="1"/>
</dbReference>
<dbReference type="GO" id="GO:0006511">
    <property type="term" value="P:ubiquitin-dependent protein catabolic process"/>
    <property type="evidence" value="ECO:0007669"/>
    <property type="project" value="UniProtKB-ARBA"/>
</dbReference>
<dbReference type="SMART" id="SM00504">
    <property type="entry name" value="Ubox"/>
    <property type="match status" value="1"/>
</dbReference>
<evidence type="ECO:0000256" key="14">
    <source>
        <dbReference type="ARBA" id="ARBA00072779"/>
    </source>
</evidence>
<evidence type="ECO:0000256" key="2">
    <source>
        <dbReference type="ARBA" id="ARBA00004123"/>
    </source>
</evidence>
<dbReference type="GO" id="GO:0000209">
    <property type="term" value="P:protein polyubiquitination"/>
    <property type="evidence" value="ECO:0007669"/>
    <property type="project" value="TreeGrafter"/>
</dbReference>
<keyword evidence="19" id="KW-1185">Reference proteome</keyword>
<dbReference type="GO" id="GO:0000151">
    <property type="term" value="C:ubiquitin ligase complex"/>
    <property type="evidence" value="ECO:0007669"/>
    <property type="project" value="InterPro"/>
</dbReference>
<evidence type="ECO:0000256" key="13">
    <source>
        <dbReference type="ARBA" id="ARBA00056267"/>
    </source>
</evidence>
<dbReference type="SUPFAM" id="SSF57850">
    <property type="entry name" value="RING/U-box"/>
    <property type="match status" value="1"/>
</dbReference>
<comment type="function">
    <text evidence="13">Ubiquitin-protein ligase that probably functions as an E3 ligase in conjunction with specific E1 and E2 ligases. May also function as an E4 ligase mediating the assembly of polyubiquitin chains on substrates ubiquitinated by another E3 ubiquitin ligase. May regulate myosin assembly in striated muscles together with STUB1 and VCP/p97 by targeting myosin chaperone UNC45B for proteasomal degradation.</text>
</comment>
<dbReference type="PANTHER" id="PTHR13931">
    <property type="entry name" value="UBIQUITINATION FACTOR E4"/>
    <property type="match status" value="1"/>
</dbReference>
<keyword evidence="9" id="KW-0808">Transferase</keyword>
<keyword evidence="10" id="KW-0833">Ubl conjugation pathway</keyword>
<comment type="catalytic activity">
    <reaction evidence="1">
        <text>S-ubiquitinyl-[E2 ubiquitin-conjugating enzyme]-L-cysteine + [acceptor protein]-L-lysine = [E2 ubiquitin-conjugating enzyme]-L-cysteine + N(6)-ubiquitinyl-[acceptor protein]-L-lysine.</text>
        <dbReference type="EC" id="2.3.2.27"/>
    </reaction>
</comment>
<comment type="subcellular location">
    <subcellularLocation>
        <location evidence="3">Cytoplasm</location>
    </subcellularLocation>
    <subcellularLocation>
        <location evidence="2">Nucleus</location>
    </subcellularLocation>
</comment>
<name>A0AAD9Q0U0_ACRCE</name>
<dbReference type="Pfam" id="PF04564">
    <property type="entry name" value="U-box"/>
    <property type="match status" value="1"/>
</dbReference>
<dbReference type="PANTHER" id="PTHR13931:SF2">
    <property type="entry name" value="UBIQUITIN CONJUGATION FACTOR E4 B"/>
    <property type="match status" value="1"/>
</dbReference>
<dbReference type="Gene3D" id="3.30.40.10">
    <property type="entry name" value="Zinc/RING finger domain, C3HC4 (zinc finger)"/>
    <property type="match status" value="1"/>
</dbReference>
<evidence type="ECO:0000256" key="7">
    <source>
        <dbReference type="ARBA" id="ARBA00022490"/>
    </source>
</evidence>
<comment type="similarity">
    <text evidence="5">Belongs to the ubiquitin conjugation factor E4 family.</text>
</comment>
<evidence type="ECO:0000256" key="16">
    <source>
        <dbReference type="ARBA" id="ARBA00083610"/>
    </source>
</evidence>
<keyword evidence="7" id="KW-0963">Cytoplasm</keyword>
<protein>
    <recommendedName>
        <fullName evidence="14">Ubiquitin conjugation factor E4 B</fullName>
        <ecNumber evidence="6">2.3.2.27</ecNumber>
    </recommendedName>
    <alternativeName>
        <fullName evidence="16">RING-type E3 ubiquitin transferase E4 B</fullName>
    </alternativeName>
    <alternativeName>
        <fullName evidence="15">Ubiquitin fusion degradation protein 2</fullName>
    </alternativeName>
</protein>
<comment type="caution">
    <text evidence="18">The sequence shown here is derived from an EMBL/GenBank/DDBJ whole genome shotgun (WGS) entry which is preliminary data.</text>
</comment>
<dbReference type="EMBL" id="JARQWQ010000084">
    <property type="protein sequence ID" value="KAK2552690.1"/>
    <property type="molecule type" value="Genomic_DNA"/>
</dbReference>
<dbReference type="InterPro" id="IPR003613">
    <property type="entry name" value="Ubox_domain"/>
</dbReference>
<dbReference type="GO" id="GO:0036503">
    <property type="term" value="P:ERAD pathway"/>
    <property type="evidence" value="ECO:0007669"/>
    <property type="project" value="InterPro"/>
</dbReference>
<evidence type="ECO:0000256" key="3">
    <source>
        <dbReference type="ARBA" id="ARBA00004496"/>
    </source>
</evidence>
<evidence type="ECO:0000256" key="15">
    <source>
        <dbReference type="ARBA" id="ARBA00081821"/>
    </source>
</evidence>
<gene>
    <name evidence="18" type="ORF">P5673_026084</name>
</gene>
<evidence type="ECO:0000313" key="18">
    <source>
        <dbReference type="EMBL" id="KAK2552690.1"/>
    </source>
</evidence>
<organism evidence="18 19">
    <name type="scientific">Acropora cervicornis</name>
    <name type="common">Staghorn coral</name>
    <dbReference type="NCBI Taxonomy" id="6130"/>
    <lineage>
        <taxon>Eukaryota</taxon>
        <taxon>Metazoa</taxon>
        <taxon>Cnidaria</taxon>
        <taxon>Anthozoa</taxon>
        <taxon>Hexacorallia</taxon>
        <taxon>Scleractinia</taxon>
        <taxon>Astrocoeniina</taxon>
        <taxon>Acroporidae</taxon>
        <taxon>Acropora</taxon>
    </lineage>
</organism>